<reference evidence="1 2" key="1">
    <citation type="journal article" date="2013" name="Antimicrob. Agents Chemother.">
        <title>Predicting in vivo efficacy of therapeutic bacteriophages used to treat pulmonary infections.</title>
        <authorList>
            <person name="Henry M."/>
            <person name="Lavigne R."/>
            <person name="Debarbieux L."/>
        </authorList>
    </citation>
    <scope>NUCLEOTIDE SEQUENCE [LARGE SCALE GENOMIC DNA]</scope>
</reference>
<name>V5JXD2_9CAUD</name>
<dbReference type="Proteomes" id="UP000018640">
    <property type="component" value="Segment"/>
</dbReference>
<organism evidence="1 2">
    <name type="scientific">Pseudomonas phage PAK_P5</name>
    <dbReference type="NCBI Taxonomy" id="1327964"/>
    <lineage>
        <taxon>Viruses</taxon>
        <taxon>Duplodnaviria</taxon>
        <taxon>Heunggongvirae</taxon>
        <taxon>Uroviricota</taxon>
        <taxon>Caudoviricetes</taxon>
        <taxon>Vandenendeviridae</taxon>
        <taxon>Nankokuvirus</taxon>
        <taxon>Nankokuvirus PAKP3</taxon>
    </lineage>
</organism>
<protein>
    <submittedName>
        <fullName evidence="1">Uncharacterized protein</fullName>
    </submittedName>
</protein>
<accession>V5JXD2</accession>
<gene>
    <name evidence="1" type="ORF">PAK_P500074</name>
</gene>
<dbReference type="GeneID" id="17778590"/>
<sequence>MNKTIRKQLNDHYDRQGLTGNHRRLAMKADLRLVEKYTDPDTAAWLKSEGFPVGLGGAFVWANTPEGHNFWWDKEVPNR</sequence>
<dbReference type="EMBL" id="KC862301">
    <property type="protein sequence ID" value="AGR89544.1"/>
    <property type="molecule type" value="Genomic_DNA"/>
</dbReference>
<dbReference type="KEGG" id="vg:17778590"/>
<evidence type="ECO:0000313" key="2">
    <source>
        <dbReference type="Proteomes" id="UP000018640"/>
    </source>
</evidence>
<dbReference type="RefSeq" id="YP_008856950.1">
    <property type="nucleotide sequence ID" value="NC_022966.1"/>
</dbReference>
<proteinExistence type="predicted"/>
<evidence type="ECO:0000313" key="1">
    <source>
        <dbReference type="EMBL" id="AGR89544.1"/>
    </source>
</evidence>